<evidence type="ECO:0000313" key="13">
    <source>
        <dbReference type="Proteomes" id="UP000315226"/>
    </source>
</evidence>
<dbReference type="InterPro" id="IPR036890">
    <property type="entry name" value="HATPase_C_sf"/>
</dbReference>
<dbReference type="RefSeq" id="WP_141294628.1">
    <property type="nucleotide sequence ID" value="NZ_BJMN01000010.1"/>
</dbReference>
<feature type="compositionally biased region" description="Basic and acidic residues" evidence="8">
    <location>
        <begin position="979"/>
        <end position="989"/>
    </location>
</feature>
<reference evidence="12 13" key="1">
    <citation type="submission" date="2019-06" db="EMBL/GenBank/DDBJ databases">
        <title>Whole genome shotgun sequence of Streptomyces gardneri NBRC 12865.</title>
        <authorList>
            <person name="Hosoyama A."/>
            <person name="Uohara A."/>
            <person name="Ohji S."/>
            <person name="Ichikawa N."/>
        </authorList>
    </citation>
    <scope>NUCLEOTIDE SEQUENCE [LARGE SCALE GENOMIC DNA]</scope>
    <source>
        <strain evidence="12 13">NBRC 12865</strain>
    </source>
</reference>
<evidence type="ECO:0000256" key="9">
    <source>
        <dbReference type="SAM" id="Phobius"/>
    </source>
</evidence>
<gene>
    <name evidence="12" type="ORF">SGA01_15780</name>
</gene>
<evidence type="ECO:0000256" key="8">
    <source>
        <dbReference type="SAM" id="MobiDB-lite"/>
    </source>
</evidence>
<keyword evidence="7 9" id="KW-1133">Transmembrane helix</keyword>
<evidence type="ECO:0000256" key="1">
    <source>
        <dbReference type="ARBA" id="ARBA00000085"/>
    </source>
</evidence>
<keyword evidence="5 9" id="KW-0812">Transmembrane</keyword>
<dbReference type="AlphaFoldDB" id="A0A4Y3RH20"/>
<feature type="compositionally biased region" description="Low complexity" evidence="8">
    <location>
        <begin position="765"/>
        <end position="774"/>
    </location>
</feature>
<feature type="compositionally biased region" description="Pro residues" evidence="8">
    <location>
        <begin position="873"/>
        <end position="884"/>
    </location>
</feature>
<evidence type="ECO:0000256" key="7">
    <source>
        <dbReference type="ARBA" id="ARBA00022989"/>
    </source>
</evidence>
<dbReference type="SUPFAM" id="SSF55874">
    <property type="entry name" value="ATPase domain of HSP90 chaperone/DNA topoisomerase II/histidine kinase"/>
    <property type="match status" value="1"/>
</dbReference>
<dbReference type="EMBL" id="BJMN01000010">
    <property type="protein sequence ID" value="GEB55973.1"/>
    <property type="molecule type" value="Genomic_DNA"/>
</dbReference>
<keyword evidence="4" id="KW-0808">Transferase</keyword>
<keyword evidence="3" id="KW-0597">Phosphoprotein</keyword>
<dbReference type="Pfam" id="PF02518">
    <property type="entry name" value="HATPase_c"/>
    <property type="match status" value="1"/>
</dbReference>
<name>A0A4Y3RH20_9ACTN</name>
<feature type="compositionally biased region" description="Low complexity" evidence="8">
    <location>
        <begin position="713"/>
        <end position="727"/>
    </location>
</feature>
<evidence type="ECO:0000256" key="2">
    <source>
        <dbReference type="ARBA" id="ARBA00012438"/>
    </source>
</evidence>
<protein>
    <recommendedName>
        <fullName evidence="2">histidine kinase</fullName>
        <ecNumber evidence="2">2.7.13.3</ecNumber>
    </recommendedName>
</protein>
<sequence length="1080" mass="112421">MRTPRKTKDAEATAPPPAPARGRRAHAGPPAEEQGPHHTPEAFPTAGRTDDPHAPGTPDAYASDTPAAGSGSPVRTRPTGHGLRPRTVRAKIVSLLMVPVVSLLALWGFATVTTAQDIARLRQLQRVDAEIREPVTAAIDALQAERRAAVRQVAAPGTARSAELKDRMRRTDTAIDRLRLDGDHTVGDTGDLPGDVPARVSAFVGTVEGLARLRTAAVDGRADWDQVYEEYTAAVSAGFAVGGALTGIQDTQQGSDARVLLEFGRAGEMLAREDALLGSAHLTGRLTSERLRAFAGAVETRRTLTASATADLPAATRAEWARIEAGRDHTRLVKAEDSVLTAEAGRPAAQAVTSADWDDTLTAVRSGLTAIETEARTAAADRADPFAGGVLSMGGAAVLLGLAAVAASLVISVRIGRGLVVELVSLRNTALGIARRKLPAAMRRLRAGEEIDVRAETPPGPVSQDEIGQVGEALITVHRAALSAAVERAELASGISGVFVNLARRSQVLVHRQLNLLDSMERRADDPNELGDLFRLDHLTTRMRRHAESLIILSGAAPGRAWRMPVPLTNVVRAAVSEIEDYARVEVRRLPETAVVGGAVADLTHLLAELIENAAQFSPPHTKVRVSGEPVGNGYALEIEDRGLGMGKETLAEANARIAQSEALDLFDSDRLGLFVVSRLSSRHDIKVHLRTSPYGGTTAVVLLPTDLLQGALPPGRGAPATTGPDAEGTVAASRAGSPGVRRTPAEPPRGGDPRTGVSRGTDPRAGGSAGDASRAAREHEEAQRAEARRFGRPQGPRTPTPTLPLGPATPSRAPQPPTVPQSRPQPLSRPTAVPALSARPEEGPPPAGVTALRPRGQSAPTQAAPARVVPTPAGPTQPGPTQPRPTQSGPTRAVPTPSGPVQPGPSRAVPTPTAPVQAGPTQAPPTRAVPTPAAPASSSVPATPPPPRGPAPVQPPTTPFGPGAYGPQGDPAGLGGGDHGDPDGDLPRRVRQANLVPQLREAPAPAPVSVPAAPGADGRTPEQVRDRMAAYRDGWQRGGGPAPGSRRPLGTGFGGEFPAEPHHDLIDPMTTPRFEGDDA</sequence>
<feature type="compositionally biased region" description="Basic and acidic residues" evidence="8">
    <location>
        <begin position="1"/>
        <end position="11"/>
    </location>
</feature>
<dbReference type="InterPro" id="IPR010910">
    <property type="entry name" value="Nitrate/nitrite_sensing_bac"/>
</dbReference>
<comment type="caution">
    <text evidence="12">The sequence shown here is derived from an EMBL/GenBank/DDBJ whole genome shotgun (WGS) entry which is preliminary data.</text>
</comment>
<keyword evidence="13" id="KW-1185">Reference proteome</keyword>
<dbReference type="InterPro" id="IPR050428">
    <property type="entry name" value="TCS_sensor_his_kinase"/>
</dbReference>
<comment type="catalytic activity">
    <reaction evidence="1">
        <text>ATP + protein L-histidine = ADP + protein N-phospho-L-histidine.</text>
        <dbReference type="EC" id="2.7.13.3"/>
    </reaction>
</comment>
<dbReference type="Proteomes" id="UP000315226">
    <property type="component" value="Unassembled WGS sequence"/>
</dbReference>
<dbReference type="GO" id="GO:0000160">
    <property type="term" value="P:phosphorelay signal transduction system"/>
    <property type="evidence" value="ECO:0007669"/>
    <property type="project" value="TreeGrafter"/>
</dbReference>
<evidence type="ECO:0000259" key="11">
    <source>
        <dbReference type="PROSITE" id="PS50906"/>
    </source>
</evidence>
<feature type="domain" description="NIT" evidence="11">
    <location>
        <begin position="133"/>
        <end position="386"/>
    </location>
</feature>
<accession>A0A4Y3RH20</accession>
<dbReference type="PROSITE" id="PS50109">
    <property type="entry name" value="HIS_KIN"/>
    <property type="match status" value="1"/>
</dbReference>
<dbReference type="GO" id="GO:0004673">
    <property type="term" value="F:protein histidine kinase activity"/>
    <property type="evidence" value="ECO:0007669"/>
    <property type="project" value="UniProtKB-EC"/>
</dbReference>
<evidence type="ECO:0000256" key="4">
    <source>
        <dbReference type="ARBA" id="ARBA00022679"/>
    </source>
</evidence>
<feature type="compositionally biased region" description="Low complexity" evidence="8">
    <location>
        <begin position="921"/>
        <end position="942"/>
    </location>
</feature>
<dbReference type="OrthoDB" id="4652229at2"/>
<evidence type="ECO:0000256" key="5">
    <source>
        <dbReference type="ARBA" id="ARBA00022692"/>
    </source>
</evidence>
<feature type="region of interest" description="Disordered" evidence="8">
    <location>
        <begin position="1"/>
        <end position="83"/>
    </location>
</feature>
<dbReference type="InterPro" id="IPR005467">
    <property type="entry name" value="His_kinase_dom"/>
</dbReference>
<feature type="compositionally biased region" description="Pro residues" evidence="8">
    <location>
        <begin position="943"/>
        <end position="960"/>
    </location>
</feature>
<dbReference type="InterPro" id="IPR013587">
    <property type="entry name" value="Nitrate/nitrite_sensing"/>
</dbReference>
<evidence type="ECO:0000256" key="6">
    <source>
        <dbReference type="ARBA" id="ARBA00022777"/>
    </source>
</evidence>
<proteinExistence type="predicted"/>
<feature type="compositionally biased region" description="Basic and acidic residues" evidence="8">
    <location>
        <begin position="775"/>
        <end position="790"/>
    </location>
</feature>
<keyword evidence="9" id="KW-0472">Membrane</keyword>
<feature type="region of interest" description="Disordered" evidence="8">
    <location>
        <begin position="713"/>
        <end position="1080"/>
    </location>
</feature>
<keyword evidence="6" id="KW-0418">Kinase</keyword>
<feature type="transmembrane region" description="Helical" evidence="9">
    <location>
        <begin position="92"/>
        <end position="110"/>
    </location>
</feature>
<dbReference type="Pfam" id="PF08376">
    <property type="entry name" value="NIT"/>
    <property type="match status" value="1"/>
</dbReference>
<dbReference type="GO" id="GO:0005886">
    <property type="term" value="C:plasma membrane"/>
    <property type="evidence" value="ECO:0007669"/>
    <property type="project" value="TreeGrafter"/>
</dbReference>
<dbReference type="PANTHER" id="PTHR45436">
    <property type="entry name" value="SENSOR HISTIDINE KINASE YKOH"/>
    <property type="match status" value="1"/>
</dbReference>
<evidence type="ECO:0000256" key="3">
    <source>
        <dbReference type="ARBA" id="ARBA00022553"/>
    </source>
</evidence>
<dbReference type="SMART" id="SM00387">
    <property type="entry name" value="HATPase_c"/>
    <property type="match status" value="1"/>
</dbReference>
<feature type="domain" description="Histidine kinase" evidence="10">
    <location>
        <begin position="565"/>
        <end position="708"/>
    </location>
</feature>
<organism evidence="12 13">
    <name type="scientific">Streptomyces gardneri</name>
    <dbReference type="NCBI Taxonomy" id="66892"/>
    <lineage>
        <taxon>Bacteria</taxon>
        <taxon>Bacillati</taxon>
        <taxon>Actinomycetota</taxon>
        <taxon>Actinomycetes</taxon>
        <taxon>Kitasatosporales</taxon>
        <taxon>Streptomycetaceae</taxon>
        <taxon>Streptomyces</taxon>
    </lineage>
</organism>
<dbReference type="Gene3D" id="3.30.565.10">
    <property type="entry name" value="Histidine kinase-like ATPase, C-terminal domain"/>
    <property type="match status" value="1"/>
</dbReference>
<feature type="compositionally biased region" description="Basic and acidic residues" evidence="8">
    <location>
        <begin position="1020"/>
        <end position="1031"/>
    </location>
</feature>
<evidence type="ECO:0000259" key="10">
    <source>
        <dbReference type="PROSITE" id="PS50109"/>
    </source>
</evidence>
<dbReference type="EC" id="2.7.13.3" evidence="2"/>
<dbReference type="InterPro" id="IPR003594">
    <property type="entry name" value="HATPase_dom"/>
</dbReference>
<dbReference type="PROSITE" id="PS50906">
    <property type="entry name" value="NIT"/>
    <property type="match status" value="1"/>
</dbReference>
<dbReference type="PANTHER" id="PTHR45436:SF5">
    <property type="entry name" value="SENSOR HISTIDINE KINASE TRCS"/>
    <property type="match status" value="1"/>
</dbReference>
<evidence type="ECO:0000313" key="12">
    <source>
        <dbReference type="EMBL" id="GEB55973.1"/>
    </source>
</evidence>